<name>A0A8B7PED1_HYAAZ</name>
<feature type="compositionally biased region" description="Basic and acidic residues" evidence="1">
    <location>
        <begin position="60"/>
        <end position="83"/>
    </location>
</feature>
<feature type="region of interest" description="Disordered" evidence="1">
    <location>
        <begin position="259"/>
        <end position="322"/>
    </location>
</feature>
<sequence length="427" mass="46994">MVKFAEAEKRGRGGDTCTNSGSSGSNTMSGSGTNRPYMMIDKPKINRPMLDALKAHIMQERRRKHEEQQEVEAEERRRKEHESRKKQHAMTLEETKESIAKQTQQLEVLKNKKHDLFQQLKKVLNNEDKRKERHDQHPTYMKENDIIVAQQQPQMPLPLHSQQVVFQSGLLHGGVPRSSISSLYKLSSQSPHPLQPSQQQPSAQQSQINIKRSRSPSPVSYQNAALPYSFKNLSANSTTVVSVSQPGAKGSVYLSSPASAFFHGPPGQPPPSHHSQPPHHHPPPPSAAHHPQPPASHHQPQALHHPASQASHHHPPPGQYSLARDEKHTAVYGLHAAAAAAARASLMLSGAGLHPMDHKKPGEPEKLYSGPHGMHALPLQQSNAVKSGSITSGFPVRQTLPPPATQAPPASHSNVPQAYGHQRTTYY</sequence>
<evidence type="ECO:0000256" key="1">
    <source>
        <dbReference type="SAM" id="MobiDB-lite"/>
    </source>
</evidence>
<proteinExistence type="predicted"/>
<feature type="region of interest" description="Disordered" evidence="1">
    <location>
        <begin position="60"/>
        <end position="98"/>
    </location>
</feature>
<dbReference type="PANTHER" id="PTHR22654">
    <property type="entry name" value="G PROTEIN PATHWAY SUPPRESSOR 2"/>
    <property type="match status" value="1"/>
</dbReference>
<feature type="compositionally biased region" description="Low complexity" evidence="1">
    <location>
        <begin position="295"/>
        <end position="310"/>
    </location>
</feature>
<dbReference type="OrthoDB" id="10038194at2759"/>
<evidence type="ECO:0000313" key="3">
    <source>
        <dbReference type="RefSeq" id="XP_018023656.1"/>
    </source>
</evidence>
<feature type="compositionally biased region" description="Low complexity" evidence="1">
    <location>
        <begin position="185"/>
        <end position="207"/>
    </location>
</feature>
<protein>
    <submittedName>
        <fullName evidence="3">G protein pathway suppressor 2-like isoform X1</fullName>
    </submittedName>
</protein>
<dbReference type="GO" id="GO:0006357">
    <property type="term" value="P:regulation of transcription by RNA polymerase II"/>
    <property type="evidence" value="ECO:0007669"/>
    <property type="project" value="TreeGrafter"/>
</dbReference>
<dbReference type="AlphaFoldDB" id="A0A8B7PED1"/>
<feature type="region of interest" description="Disordered" evidence="1">
    <location>
        <begin position="398"/>
        <end position="427"/>
    </location>
</feature>
<feature type="compositionally biased region" description="Polar residues" evidence="1">
    <location>
        <begin position="411"/>
        <end position="427"/>
    </location>
</feature>
<feature type="region of interest" description="Disordered" evidence="1">
    <location>
        <begin position="1"/>
        <end position="36"/>
    </location>
</feature>
<feature type="compositionally biased region" description="Low complexity" evidence="1">
    <location>
        <begin position="15"/>
        <end position="34"/>
    </location>
</feature>
<gene>
    <name evidence="3" type="primary">LOC108679532</name>
</gene>
<dbReference type="Proteomes" id="UP000694843">
    <property type="component" value="Unplaced"/>
</dbReference>
<feature type="compositionally biased region" description="Pro residues" evidence="1">
    <location>
        <begin position="283"/>
        <end position="294"/>
    </location>
</feature>
<organism evidence="2 3">
    <name type="scientific">Hyalella azteca</name>
    <name type="common">Amphipod</name>
    <dbReference type="NCBI Taxonomy" id="294128"/>
    <lineage>
        <taxon>Eukaryota</taxon>
        <taxon>Metazoa</taxon>
        <taxon>Ecdysozoa</taxon>
        <taxon>Arthropoda</taxon>
        <taxon>Crustacea</taxon>
        <taxon>Multicrustacea</taxon>
        <taxon>Malacostraca</taxon>
        <taxon>Eumalacostraca</taxon>
        <taxon>Peracarida</taxon>
        <taxon>Amphipoda</taxon>
        <taxon>Senticaudata</taxon>
        <taxon>Talitrida</taxon>
        <taxon>Talitroidea</taxon>
        <taxon>Hyalellidae</taxon>
        <taxon>Hyalella</taxon>
    </lineage>
</organism>
<dbReference type="GO" id="GO:0003712">
    <property type="term" value="F:transcription coregulator activity"/>
    <property type="evidence" value="ECO:0007669"/>
    <property type="project" value="TreeGrafter"/>
</dbReference>
<dbReference type="GO" id="GO:0005667">
    <property type="term" value="C:transcription regulator complex"/>
    <property type="evidence" value="ECO:0007669"/>
    <property type="project" value="TreeGrafter"/>
</dbReference>
<accession>A0A8B7PED1</accession>
<keyword evidence="2" id="KW-1185">Reference proteome</keyword>
<dbReference type="InterPro" id="IPR026094">
    <property type="entry name" value="GPS2"/>
</dbReference>
<feature type="region of interest" description="Disordered" evidence="1">
    <location>
        <begin position="185"/>
        <end position="220"/>
    </location>
</feature>
<dbReference type="KEGG" id="hazt:108679532"/>
<feature type="compositionally biased region" description="Basic and acidic residues" evidence="1">
    <location>
        <begin position="1"/>
        <end position="13"/>
    </location>
</feature>
<evidence type="ECO:0000313" key="2">
    <source>
        <dbReference type="Proteomes" id="UP000694843"/>
    </source>
</evidence>
<reference evidence="3" key="1">
    <citation type="submission" date="2025-08" db="UniProtKB">
        <authorList>
            <consortium name="RefSeq"/>
        </authorList>
    </citation>
    <scope>IDENTIFICATION</scope>
    <source>
        <tissue evidence="3">Whole organism</tissue>
    </source>
</reference>
<dbReference type="OMA" id="QRSEQMW"/>
<dbReference type="Pfam" id="PF15991">
    <property type="entry name" value="G_path_suppress"/>
    <property type="match status" value="1"/>
</dbReference>
<dbReference type="RefSeq" id="XP_018023656.1">
    <property type="nucleotide sequence ID" value="XM_018168167.2"/>
</dbReference>
<dbReference type="GeneID" id="108679532"/>
<dbReference type="PANTHER" id="PTHR22654:SF2">
    <property type="entry name" value="G PROTEIN PATHWAY SUPPRESSOR 2"/>
    <property type="match status" value="1"/>
</dbReference>